<feature type="compositionally biased region" description="Polar residues" evidence="1">
    <location>
        <begin position="380"/>
        <end position="391"/>
    </location>
</feature>
<evidence type="ECO:0000313" key="2">
    <source>
        <dbReference type="EMBL" id="GAX80234.1"/>
    </source>
</evidence>
<feature type="compositionally biased region" description="Low complexity" evidence="1">
    <location>
        <begin position="451"/>
        <end position="460"/>
    </location>
</feature>
<accession>A0A250XAZ6</accession>
<reference evidence="2 3" key="1">
    <citation type="submission" date="2017-08" db="EMBL/GenBank/DDBJ databases">
        <title>Acidophilic green algal genome provides insights into adaptation to an acidic environment.</title>
        <authorList>
            <person name="Hirooka S."/>
            <person name="Hirose Y."/>
            <person name="Kanesaki Y."/>
            <person name="Higuchi S."/>
            <person name="Fujiwara T."/>
            <person name="Onuma R."/>
            <person name="Era A."/>
            <person name="Ohbayashi R."/>
            <person name="Uzuka A."/>
            <person name="Nozaki H."/>
            <person name="Yoshikawa H."/>
            <person name="Miyagishima S.Y."/>
        </authorList>
    </citation>
    <scope>NUCLEOTIDE SEQUENCE [LARGE SCALE GENOMIC DNA]</scope>
    <source>
        <strain evidence="2 3">NIES-2499</strain>
    </source>
</reference>
<feature type="compositionally biased region" description="Polar residues" evidence="1">
    <location>
        <begin position="416"/>
        <end position="447"/>
    </location>
</feature>
<dbReference type="Proteomes" id="UP000232323">
    <property type="component" value="Unassembled WGS sequence"/>
</dbReference>
<feature type="compositionally biased region" description="Low complexity" evidence="1">
    <location>
        <begin position="276"/>
        <end position="309"/>
    </location>
</feature>
<comment type="caution">
    <text evidence="2">The sequence shown here is derived from an EMBL/GenBank/DDBJ whole genome shotgun (WGS) entry which is preliminary data.</text>
</comment>
<name>A0A250XAZ6_9CHLO</name>
<evidence type="ECO:0000313" key="3">
    <source>
        <dbReference type="Proteomes" id="UP000232323"/>
    </source>
</evidence>
<dbReference type="AlphaFoldDB" id="A0A250XAZ6"/>
<protein>
    <submittedName>
        <fullName evidence="2">Uncharacterized protein</fullName>
    </submittedName>
</protein>
<proteinExistence type="predicted"/>
<organism evidence="2 3">
    <name type="scientific">Chlamydomonas eustigma</name>
    <dbReference type="NCBI Taxonomy" id="1157962"/>
    <lineage>
        <taxon>Eukaryota</taxon>
        <taxon>Viridiplantae</taxon>
        <taxon>Chlorophyta</taxon>
        <taxon>core chlorophytes</taxon>
        <taxon>Chlorophyceae</taxon>
        <taxon>CS clade</taxon>
        <taxon>Chlamydomonadales</taxon>
        <taxon>Chlamydomonadaceae</taxon>
        <taxon>Chlamydomonas</taxon>
    </lineage>
</organism>
<feature type="compositionally biased region" description="Polar residues" evidence="1">
    <location>
        <begin position="102"/>
        <end position="134"/>
    </location>
</feature>
<feature type="region of interest" description="Disordered" evidence="1">
    <location>
        <begin position="355"/>
        <end position="519"/>
    </location>
</feature>
<feature type="compositionally biased region" description="Low complexity" evidence="1">
    <location>
        <begin position="499"/>
        <end position="511"/>
    </location>
</feature>
<feature type="region of interest" description="Disordered" evidence="1">
    <location>
        <begin position="62"/>
        <end position="151"/>
    </location>
</feature>
<sequence>MIDSMNIPTAQAYDLQLGIKETAQDVLGRKTPPVVFSKRLPLLPHESKDSILATALATDNMSGSGAGLHHHLQGPQRSAAAPRSTHTVGSALERDMAAASGAPSQSGTPSMLSKAPSLSGSSPPSTETNQRQSIATTHLTPHPPTALEGFRSRAGRVSLARKMGLLLVERPASPQKRAFSSYSILGMTTDTDASNYLSNESSVPIGGPTASVTISRSSSTSLPYGSTISQSQFSLPPSPPAVLKSGESRIPSVAAAAALAAGLKASQAKSERAVDATGAAAGSRQRASASAGRTRRFASLMPDSSSSSEMLNSLMMQSWSGANKMEPEGSFLSGPLPLSNSNALLPTALDSLQQPRAKSMPMKSKLNPVPKGSFPDGIKQRTSLGEVSQSEGRGIRDPAVERGTSLNGRATAAAWESTSDKASSSHTELSGSNSSNAPTQPPTQSKVMRQAPAAAAAAPATSAGLSITSSTPIARPATAVGSNGGGSTLLIGSTKPLMPEAASKPSASRSAPDNRKSRGLLMSKVVAKASLAFQSLTASSRPAAAKT</sequence>
<evidence type="ECO:0000256" key="1">
    <source>
        <dbReference type="SAM" id="MobiDB-lite"/>
    </source>
</evidence>
<feature type="compositionally biased region" description="Low complexity" evidence="1">
    <location>
        <begin position="209"/>
        <end position="221"/>
    </location>
</feature>
<keyword evidence="3" id="KW-1185">Reference proteome</keyword>
<feature type="compositionally biased region" description="Polar residues" evidence="1">
    <location>
        <begin position="463"/>
        <end position="472"/>
    </location>
</feature>
<feature type="region of interest" description="Disordered" evidence="1">
    <location>
        <begin position="199"/>
        <end position="244"/>
    </location>
</feature>
<dbReference type="EMBL" id="BEGY01000050">
    <property type="protein sequence ID" value="GAX80234.1"/>
    <property type="molecule type" value="Genomic_DNA"/>
</dbReference>
<feature type="region of interest" description="Disordered" evidence="1">
    <location>
        <begin position="267"/>
        <end position="309"/>
    </location>
</feature>
<gene>
    <name evidence="2" type="ORF">CEUSTIGMA_g7672.t1</name>
</gene>